<evidence type="ECO:0000313" key="2">
    <source>
        <dbReference type="Proteomes" id="UP000322362"/>
    </source>
</evidence>
<dbReference type="InterPro" id="IPR018490">
    <property type="entry name" value="cNMP-bd_dom_sf"/>
</dbReference>
<name>A0A5D4H7X4_9SPHI</name>
<comment type="caution">
    <text evidence="1">The sequence shown here is derived from an EMBL/GenBank/DDBJ whole genome shotgun (WGS) entry which is preliminary data.</text>
</comment>
<dbReference type="AlphaFoldDB" id="A0A5D4H7X4"/>
<dbReference type="InterPro" id="IPR014710">
    <property type="entry name" value="RmlC-like_jellyroll"/>
</dbReference>
<dbReference type="RefSeq" id="WP_148918949.1">
    <property type="nucleotide sequence ID" value="NZ_VTAV01000004.1"/>
</dbReference>
<reference evidence="1 2" key="1">
    <citation type="submission" date="2019-08" db="EMBL/GenBank/DDBJ databases">
        <title>Phlebobacter frassis gen. nov. sp. nov., a new member of family Sphingobacteriaceae isolated from sand fly rearing media.</title>
        <authorList>
            <person name="Kakumanu M.L."/>
            <person name="Marayati B.F."/>
            <person name="Wada-Katsumata A."/>
            <person name="Wasserberg G."/>
            <person name="Schal C."/>
            <person name="Apperson C.S."/>
            <person name="Ponnusamy L."/>
        </authorList>
    </citation>
    <scope>NUCLEOTIDE SEQUENCE [LARGE SCALE GENOMIC DNA]</scope>
    <source>
        <strain evidence="1 2">SSI9</strain>
    </source>
</reference>
<gene>
    <name evidence="1" type="ORF">FXV77_09365</name>
</gene>
<dbReference type="SUPFAM" id="SSF51206">
    <property type="entry name" value="cAMP-binding domain-like"/>
    <property type="match status" value="1"/>
</dbReference>
<protein>
    <submittedName>
        <fullName evidence="1">Crp/Fnr family transcriptional regulator</fullName>
    </submittedName>
</protein>
<evidence type="ECO:0000313" key="1">
    <source>
        <dbReference type="EMBL" id="TYR36697.1"/>
    </source>
</evidence>
<accession>A0A5D4H7X4</accession>
<dbReference type="Gene3D" id="2.60.120.10">
    <property type="entry name" value="Jelly Rolls"/>
    <property type="match status" value="1"/>
</dbReference>
<sequence>MKREKILLTDYLDSIFPLWEKEVPKFMDYIEEIKLETDEPLPSQRGDIYFVSSGAIAKYHKKIPKRYITPGELIMIKFDSKPLFFRALEDSCILLIQRRDLYQLANNYPVTIQLYDQLLARQEQAADFRELVLEMPKAERLEMFRSKFSTIIPLINRTELASYLGVSREYLRRLF</sequence>
<proteinExistence type="predicted"/>
<dbReference type="Proteomes" id="UP000322362">
    <property type="component" value="Unassembled WGS sequence"/>
</dbReference>
<dbReference type="EMBL" id="VTAV01000004">
    <property type="protein sequence ID" value="TYR36697.1"/>
    <property type="molecule type" value="Genomic_DNA"/>
</dbReference>
<keyword evidence="2" id="KW-1185">Reference proteome</keyword>
<organism evidence="1 2">
    <name type="scientific">Sphingobacterium phlebotomi</name>
    <dbReference type="NCBI Taxonomy" id="2605433"/>
    <lineage>
        <taxon>Bacteria</taxon>
        <taxon>Pseudomonadati</taxon>
        <taxon>Bacteroidota</taxon>
        <taxon>Sphingobacteriia</taxon>
        <taxon>Sphingobacteriales</taxon>
        <taxon>Sphingobacteriaceae</taxon>
        <taxon>Sphingobacterium</taxon>
    </lineage>
</organism>